<comment type="catalytic activity">
    <reaction evidence="1 5">
        <text>[protein]-peptidylproline (omega=180) = [protein]-peptidylproline (omega=0)</text>
        <dbReference type="Rhea" id="RHEA:16237"/>
        <dbReference type="Rhea" id="RHEA-COMP:10747"/>
        <dbReference type="Rhea" id="RHEA-COMP:10748"/>
        <dbReference type="ChEBI" id="CHEBI:83833"/>
        <dbReference type="ChEBI" id="CHEBI:83834"/>
        <dbReference type="EC" id="5.2.1.8"/>
    </reaction>
</comment>
<dbReference type="Pfam" id="PF00254">
    <property type="entry name" value="FKBP_C"/>
    <property type="match status" value="1"/>
</dbReference>
<organism evidence="7 8">
    <name type="scientific">Symbiodinium natans</name>
    <dbReference type="NCBI Taxonomy" id="878477"/>
    <lineage>
        <taxon>Eukaryota</taxon>
        <taxon>Sar</taxon>
        <taxon>Alveolata</taxon>
        <taxon>Dinophyceae</taxon>
        <taxon>Suessiales</taxon>
        <taxon>Symbiodiniaceae</taxon>
        <taxon>Symbiodinium</taxon>
    </lineage>
</organism>
<dbReference type="Proteomes" id="UP000604046">
    <property type="component" value="Unassembled WGS sequence"/>
</dbReference>
<protein>
    <recommendedName>
        <fullName evidence="2 5">peptidylprolyl isomerase</fullName>
        <ecNumber evidence="2 5">5.2.1.8</ecNumber>
    </recommendedName>
</protein>
<gene>
    <name evidence="7" type="primary">FPR2</name>
    <name evidence="7" type="ORF">SNAT2548_LOCUS6344</name>
</gene>
<dbReference type="Gene3D" id="3.10.50.40">
    <property type="match status" value="1"/>
</dbReference>
<evidence type="ECO:0000256" key="3">
    <source>
        <dbReference type="ARBA" id="ARBA00023110"/>
    </source>
</evidence>
<reference evidence="7" key="1">
    <citation type="submission" date="2021-02" db="EMBL/GenBank/DDBJ databases">
        <authorList>
            <person name="Dougan E. K."/>
            <person name="Rhodes N."/>
            <person name="Thang M."/>
            <person name="Chan C."/>
        </authorList>
    </citation>
    <scope>NUCLEOTIDE SEQUENCE</scope>
</reference>
<dbReference type="GO" id="GO:0003755">
    <property type="term" value="F:peptidyl-prolyl cis-trans isomerase activity"/>
    <property type="evidence" value="ECO:0007669"/>
    <property type="project" value="UniProtKB-KW"/>
</dbReference>
<comment type="caution">
    <text evidence="7">The sequence shown here is derived from an EMBL/GenBank/DDBJ whole genome shotgun (WGS) entry which is preliminary data.</text>
</comment>
<dbReference type="InterPro" id="IPR046357">
    <property type="entry name" value="PPIase_dom_sf"/>
</dbReference>
<evidence type="ECO:0000256" key="5">
    <source>
        <dbReference type="PROSITE-ProRule" id="PRU00277"/>
    </source>
</evidence>
<dbReference type="AlphaFoldDB" id="A0A812JDL7"/>
<dbReference type="PANTHER" id="PTHR43811">
    <property type="entry name" value="FKBP-TYPE PEPTIDYL-PROLYL CIS-TRANS ISOMERASE FKPA"/>
    <property type="match status" value="1"/>
</dbReference>
<evidence type="ECO:0000313" key="8">
    <source>
        <dbReference type="Proteomes" id="UP000604046"/>
    </source>
</evidence>
<keyword evidence="8" id="KW-1185">Reference proteome</keyword>
<proteinExistence type="predicted"/>
<feature type="domain" description="PPIase FKBP-type" evidence="6">
    <location>
        <begin position="36"/>
        <end position="126"/>
    </location>
</feature>
<name>A0A812JDL7_9DINO</name>
<dbReference type="OrthoDB" id="1902587at2759"/>
<evidence type="ECO:0000259" key="6">
    <source>
        <dbReference type="PROSITE" id="PS50059"/>
    </source>
</evidence>
<dbReference type="EC" id="5.2.1.8" evidence="2 5"/>
<keyword evidence="4 5" id="KW-0413">Isomerase</keyword>
<dbReference type="SUPFAM" id="SSF54534">
    <property type="entry name" value="FKBP-like"/>
    <property type="match status" value="1"/>
</dbReference>
<dbReference type="PROSITE" id="PS50059">
    <property type="entry name" value="FKBP_PPIASE"/>
    <property type="match status" value="1"/>
</dbReference>
<sequence length="128" mass="14076">MLCLVCPQAKEGFTETSSGLQYKVLQEGSGENPTTGQMIAADYTGWLEDFESDKKFDSSRDRRQPLKFQVGIGKVIKGWDEALLDMKVGERRQIVVPPSLGYGSRSIGPIPAGSTLYFDVELKSIGAR</sequence>
<accession>A0A812JDL7</accession>
<dbReference type="EMBL" id="CAJNDS010000421">
    <property type="protein sequence ID" value="CAE7204296.1"/>
    <property type="molecule type" value="Genomic_DNA"/>
</dbReference>
<keyword evidence="3 5" id="KW-0697">Rotamase</keyword>
<evidence type="ECO:0000313" key="7">
    <source>
        <dbReference type="EMBL" id="CAE7204296.1"/>
    </source>
</evidence>
<dbReference type="FunFam" id="3.10.50.40:FF:000006">
    <property type="entry name" value="Peptidyl-prolyl cis-trans isomerase"/>
    <property type="match status" value="1"/>
</dbReference>
<evidence type="ECO:0000256" key="2">
    <source>
        <dbReference type="ARBA" id="ARBA00013194"/>
    </source>
</evidence>
<evidence type="ECO:0000256" key="1">
    <source>
        <dbReference type="ARBA" id="ARBA00000971"/>
    </source>
</evidence>
<dbReference type="InterPro" id="IPR001179">
    <property type="entry name" value="PPIase_FKBP_dom"/>
</dbReference>
<evidence type="ECO:0000256" key="4">
    <source>
        <dbReference type="ARBA" id="ARBA00023235"/>
    </source>
</evidence>
<dbReference type="PANTHER" id="PTHR43811:SF19">
    <property type="entry name" value="39 KDA FK506-BINDING NUCLEAR PROTEIN"/>
    <property type="match status" value="1"/>
</dbReference>